<sequence length="183" mass="21891">MSKVWYIDWNYCIRRMVIKKGQTGSNKPREKRVEVARNSKPQKGKDHVVDEEMEEDDEERSVSGDDSEESVFEGDEYEDVEEEEFEDELDEDDEFEDEFSQRKVKLEEEEDLEEEDGEYMDGDEDEEEDVVVRVQKRGKTLKEVGLNALKKKAHLQMMQKRRREEYDDVEEGRRPVKKTLLLR</sequence>
<keyword evidence="2" id="KW-1185">Reference proteome</keyword>
<evidence type="ECO:0000313" key="3">
    <source>
        <dbReference type="RefSeq" id="XP_021852651.1"/>
    </source>
</evidence>
<dbReference type="RefSeq" id="XP_021852651.1">
    <property type="nucleotide sequence ID" value="XM_021996959.1"/>
</dbReference>
<proteinExistence type="predicted"/>
<gene>
    <name evidence="3" type="primary">LOC110792145</name>
</gene>
<reference evidence="3" key="2">
    <citation type="submission" date="2025-08" db="UniProtKB">
        <authorList>
            <consortium name="RefSeq"/>
        </authorList>
    </citation>
    <scope>IDENTIFICATION</scope>
    <source>
        <tissue evidence="3">Leaf</tissue>
    </source>
</reference>
<feature type="compositionally biased region" description="Acidic residues" evidence="1">
    <location>
        <begin position="107"/>
        <end position="129"/>
    </location>
</feature>
<feature type="compositionally biased region" description="Acidic residues" evidence="1">
    <location>
        <begin position="51"/>
        <end position="98"/>
    </location>
</feature>
<feature type="compositionally biased region" description="Basic and acidic residues" evidence="1">
    <location>
        <begin position="27"/>
        <end position="50"/>
    </location>
</feature>
<dbReference type="KEGG" id="soe:110792145"/>
<dbReference type="Proteomes" id="UP000813463">
    <property type="component" value="Chromosome 3"/>
</dbReference>
<name>A0A9R0INH4_SPIOL</name>
<feature type="region of interest" description="Disordered" evidence="1">
    <location>
        <begin position="160"/>
        <end position="183"/>
    </location>
</feature>
<organism evidence="2 3">
    <name type="scientific">Spinacia oleracea</name>
    <name type="common">Spinach</name>
    <dbReference type="NCBI Taxonomy" id="3562"/>
    <lineage>
        <taxon>Eukaryota</taxon>
        <taxon>Viridiplantae</taxon>
        <taxon>Streptophyta</taxon>
        <taxon>Embryophyta</taxon>
        <taxon>Tracheophyta</taxon>
        <taxon>Spermatophyta</taxon>
        <taxon>Magnoliopsida</taxon>
        <taxon>eudicotyledons</taxon>
        <taxon>Gunneridae</taxon>
        <taxon>Pentapetalae</taxon>
        <taxon>Caryophyllales</taxon>
        <taxon>Chenopodiaceae</taxon>
        <taxon>Chenopodioideae</taxon>
        <taxon>Anserineae</taxon>
        <taxon>Spinacia</taxon>
    </lineage>
</organism>
<evidence type="ECO:0008006" key="4">
    <source>
        <dbReference type="Google" id="ProtNLM"/>
    </source>
</evidence>
<evidence type="ECO:0000313" key="2">
    <source>
        <dbReference type="Proteomes" id="UP000813463"/>
    </source>
</evidence>
<dbReference type="AlphaFoldDB" id="A0A9R0INH4"/>
<evidence type="ECO:0000256" key="1">
    <source>
        <dbReference type="SAM" id="MobiDB-lite"/>
    </source>
</evidence>
<protein>
    <recommendedName>
        <fullName evidence="4">Spt6 acidic N-terminal domain-containing protein</fullName>
    </recommendedName>
</protein>
<feature type="region of interest" description="Disordered" evidence="1">
    <location>
        <begin position="22"/>
        <end position="129"/>
    </location>
</feature>
<dbReference type="GeneID" id="110792145"/>
<accession>A0A9R0INH4</accession>
<reference evidence="2" key="1">
    <citation type="journal article" date="2021" name="Nat. Commun.">
        <title>Genomic analyses provide insights into spinach domestication and the genetic basis of agronomic traits.</title>
        <authorList>
            <person name="Cai X."/>
            <person name="Sun X."/>
            <person name="Xu C."/>
            <person name="Sun H."/>
            <person name="Wang X."/>
            <person name="Ge C."/>
            <person name="Zhang Z."/>
            <person name="Wang Q."/>
            <person name="Fei Z."/>
            <person name="Jiao C."/>
            <person name="Wang Q."/>
        </authorList>
    </citation>
    <scope>NUCLEOTIDE SEQUENCE [LARGE SCALE GENOMIC DNA]</scope>
    <source>
        <strain evidence="2">cv. Varoflay</strain>
    </source>
</reference>